<accession>A0A6U4TNN5</accession>
<name>A0A6U4TNN5_HEMAN</name>
<reference evidence="2" key="1">
    <citation type="submission" date="2021-01" db="EMBL/GenBank/DDBJ databases">
        <authorList>
            <person name="Corre E."/>
            <person name="Pelletier E."/>
            <person name="Niang G."/>
            <person name="Scheremetjew M."/>
            <person name="Finn R."/>
            <person name="Kale V."/>
            <person name="Holt S."/>
            <person name="Cochrane G."/>
            <person name="Meng A."/>
            <person name="Brown T."/>
            <person name="Cohen L."/>
        </authorList>
    </citation>
    <scope>NUCLEOTIDE SEQUENCE</scope>
    <source>
        <strain evidence="2">CCMP644</strain>
    </source>
</reference>
<organism evidence="2">
    <name type="scientific">Hemiselmis andersenii</name>
    <name type="common">Cryptophyte alga</name>
    <dbReference type="NCBI Taxonomy" id="464988"/>
    <lineage>
        <taxon>Eukaryota</taxon>
        <taxon>Cryptophyceae</taxon>
        <taxon>Cryptomonadales</taxon>
        <taxon>Hemiselmidaceae</taxon>
        <taxon>Hemiselmis</taxon>
    </lineage>
</organism>
<proteinExistence type="predicted"/>
<protein>
    <submittedName>
        <fullName evidence="2">Uncharacterized protein</fullName>
    </submittedName>
</protein>
<dbReference type="AlphaFoldDB" id="A0A6U4TNN5"/>
<gene>
    <name evidence="2" type="ORF">HAND00432_LOCUS6504</name>
</gene>
<evidence type="ECO:0000313" key="2">
    <source>
        <dbReference type="EMBL" id="CAD8951969.1"/>
    </source>
</evidence>
<dbReference type="EMBL" id="HBFX01010976">
    <property type="protein sequence ID" value="CAD8951969.1"/>
    <property type="molecule type" value="Transcribed_RNA"/>
</dbReference>
<feature type="region of interest" description="Disordered" evidence="1">
    <location>
        <begin position="1"/>
        <end position="62"/>
    </location>
</feature>
<evidence type="ECO:0000256" key="1">
    <source>
        <dbReference type="SAM" id="MobiDB-lite"/>
    </source>
</evidence>
<sequence length="276" mass="30456">MGKPKRSPGVSSATARAKAATADRKAQYWWDNTVRQPPPERHAVVSGGGMAQPPMPQEQEKWPSDEEGDWFLVELIRELPFALSILIRFLLRLNKRYIIHIWLFVGGWQLGWHGLQVADKALLSLDFQNLLASPPLVPPSRAYAEWRAAVPAIAKVGIKLAACGTIHLITRLVLRRFLPLSVPLTTGLVLRILTESIGSIYAFTLIGVTHTPFLSTLGQQYPSEGDALERAATPVFIICLIAAKHVSTLGWSIPGIFEPNHPKPACVWIPALSRVC</sequence>